<dbReference type="GO" id="GO:0015288">
    <property type="term" value="F:porin activity"/>
    <property type="evidence" value="ECO:0007669"/>
    <property type="project" value="UniProtKB-KW"/>
</dbReference>
<organism evidence="17 18">
    <name type="scientific">Vibrio cincinnatiensis DSM 19608</name>
    <dbReference type="NCBI Taxonomy" id="1123491"/>
    <lineage>
        <taxon>Bacteria</taxon>
        <taxon>Pseudomonadati</taxon>
        <taxon>Pseudomonadota</taxon>
        <taxon>Gammaproteobacteria</taxon>
        <taxon>Vibrionales</taxon>
        <taxon>Vibrionaceae</taxon>
        <taxon>Vibrio</taxon>
    </lineage>
</organism>
<feature type="short sequence motif" description="TonB box" evidence="11">
    <location>
        <begin position="29"/>
        <end position="36"/>
    </location>
</feature>
<dbReference type="Gene3D" id="2.170.130.10">
    <property type="entry name" value="TonB-dependent receptor, plug domain"/>
    <property type="match status" value="1"/>
</dbReference>
<dbReference type="Pfam" id="PF00593">
    <property type="entry name" value="TonB_dep_Rec_b-barrel"/>
    <property type="match status" value="1"/>
</dbReference>
<evidence type="ECO:0000256" key="10">
    <source>
        <dbReference type="ARBA" id="ARBA00023237"/>
    </source>
</evidence>
<evidence type="ECO:0000256" key="13">
    <source>
        <dbReference type="PROSITE-ProRule" id="PRU10143"/>
    </source>
</evidence>
<feature type="short sequence motif" description="TonB C-terminal box" evidence="11 14">
    <location>
        <begin position="606"/>
        <end position="623"/>
    </location>
</feature>
<name>A0A1T4R2V3_VIBCI</name>
<dbReference type="InterPro" id="IPR010101">
    <property type="entry name" value="B12_transptr_BtuB"/>
</dbReference>
<dbReference type="RefSeq" id="WP_078926744.1">
    <property type="nucleotide sequence ID" value="NZ_FUXB01000012.1"/>
</dbReference>
<evidence type="ECO:0000256" key="5">
    <source>
        <dbReference type="ARBA" id="ARBA00022729"/>
    </source>
</evidence>
<dbReference type="PANTHER" id="PTHR30069">
    <property type="entry name" value="TONB-DEPENDENT OUTER MEMBRANE RECEPTOR"/>
    <property type="match status" value="1"/>
</dbReference>
<feature type="domain" description="TonB-dependent receptor-like beta-barrel" evidence="15">
    <location>
        <begin position="211"/>
        <end position="597"/>
    </location>
</feature>
<keyword evidence="4 11" id="KW-0812">Transmembrane</keyword>
<dbReference type="PROSITE" id="PS01156">
    <property type="entry name" value="TONB_DEPENDENT_REC_2"/>
    <property type="match status" value="1"/>
</dbReference>
<evidence type="ECO:0000256" key="2">
    <source>
        <dbReference type="ARBA" id="ARBA00022448"/>
    </source>
</evidence>
<feature type="signal peptide" evidence="11">
    <location>
        <begin position="1"/>
        <end position="22"/>
    </location>
</feature>
<comment type="subcellular location">
    <subcellularLocation>
        <location evidence="1 11 12">Cell outer membrane</location>
        <topology evidence="1 11 12">Multi-pass membrane protein</topology>
    </subcellularLocation>
</comment>
<dbReference type="GO" id="GO:0046930">
    <property type="term" value="C:pore complex"/>
    <property type="evidence" value="ECO:0007669"/>
    <property type="project" value="UniProtKB-KW"/>
</dbReference>
<evidence type="ECO:0000256" key="4">
    <source>
        <dbReference type="ARBA" id="ARBA00022692"/>
    </source>
</evidence>
<keyword evidence="6 11" id="KW-0406">Ion transport</keyword>
<dbReference type="Proteomes" id="UP000190834">
    <property type="component" value="Unassembled WGS sequence"/>
</dbReference>
<evidence type="ECO:0000259" key="16">
    <source>
        <dbReference type="Pfam" id="PF07715"/>
    </source>
</evidence>
<reference evidence="18" key="1">
    <citation type="submission" date="2017-02" db="EMBL/GenBank/DDBJ databases">
        <authorList>
            <person name="Varghese N."/>
            <person name="Submissions S."/>
        </authorList>
    </citation>
    <scope>NUCLEOTIDE SEQUENCE [LARGE SCALE GENOMIC DNA]</scope>
    <source>
        <strain evidence="18">DSM 19608</strain>
    </source>
</reference>
<dbReference type="PANTHER" id="PTHR30069:SF53">
    <property type="entry name" value="COLICIN I RECEPTOR-RELATED"/>
    <property type="match status" value="1"/>
</dbReference>
<evidence type="ECO:0000256" key="14">
    <source>
        <dbReference type="PROSITE-ProRule" id="PRU10144"/>
    </source>
</evidence>
<evidence type="ECO:0000259" key="15">
    <source>
        <dbReference type="Pfam" id="PF00593"/>
    </source>
</evidence>
<evidence type="ECO:0000256" key="12">
    <source>
        <dbReference type="PROSITE-ProRule" id="PRU01360"/>
    </source>
</evidence>
<evidence type="ECO:0000256" key="11">
    <source>
        <dbReference type="HAMAP-Rule" id="MF_01531"/>
    </source>
</evidence>
<dbReference type="Gene3D" id="2.40.170.20">
    <property type="entry name" value="TonB-dependent receptor, beta-barrel domain"/>
    <property type="match status" value="1"/>
</dbReference>
<feature type="chain" id="PRO_5013412451" description="Vitamin B12 transporter BtuB" evidence="11">
    <location>
        <begin position="23"/>
        <end position="623"/>
    </location>
</feature>
<keyword evidence="2 11" id="KW-0813">Transport</keyword>
<evidence type="ECO:0000256" key="7">
    <source>
        <dbReference type="ARBA" id="ARBA00023077"/>
    </source>
</evidence>
<comment type="function">
    <text evidence="11">Involved in the active translocation of vitamin B12 (cyanocobalamin) across the outer membrane to the periplasmic space. It derives its energy for transport by interacting with the trans-periplasmic membrane protein TonB.</text>
</comment>
<dbReference type="EMBL" id="FUXB01000012">
    <property type="protein sequence ID" value="SKA09938.1"/>
    <property type="molecule type" value="Genomic_DNA"/>
</dbReference>
<dbReference type="PROSITE" id="PS00430">
    <property type="entry name" value="TONB_DEPENDENT_REC_1"/>
    <property type="match status" value="1"/>
</dbReference>
<keyword evidence="9 11" id="KW-0472">Membrane</keyword>
<evidence type="ECO:0000256" key="6">
    <source>
        <dbReference type="ARBA" id="ARBA00023065"/>
    </source>
</evidence>
<feature type="domain" description="TonB-dependent receptor plug" evidence="16">
    <location>
        <begin position="47"/>
        <end position="148"/>
    </location>
</feature>
<dbReference type="PROSITE" id="PS52016">
    <property type="entry name" value="TONB_DEPENDENT_REC_3"/>
    <property type="match status" value="1"/>
</dbReference>
<keyword evidence="18" id="KW-1185">Reference proteome</keyword>
<evidence type="ECO:0000256" key="9">
    <source>
        <dbReference type="ARBA" id="ARBA00023136"/>
    </source>
</evidence>
<evidence type="ECO:0000313" key="17">
    <source>
        <dbReference type="EMBL" id="SKA09938.1"/>
    </source>
</evidence>
<keyword evidence="7 11" id="KW-0798">TonB box</keyword>
<comment type="similarity">
    <text evidence="11">Belongs to the TonB-dependent receptor family. BtuB (TC 1.B.14.3.1) subfamily.</text>
</comment>
<dbReference type="STRING" id="1123491.SAMN02745782_02386"/>
<dbReference type="SUPFAM" id="SSF56935">
    <property type="entry name" value="Porins"/>
    <property type="match status" value="1"/>
</dbReference>
<dbReference type="GO" id="GO:0009279">
    <property type="term" value="C:cell outer membrane"/>
    <property type="evidence" value="ECO:0007669"/>
    <property type="project" value="UniProtKB-SubCell"/>
</dbReference>
<accession>A0A1T4R2V3</accession>
<dbReference type="GeneID" id="70582441"/>
<dbReference type="CDD" id="cd01347">
    <property type="entry name" value="ligand_gated_channel"/>
    <property type="match status" value="1"/>
</dbReference>
<gene>
    <name evidence="11" type="primary">btuB</name>
    <name evidence="17" type="ORF">SAMN02745782_02386</name>
</gene>
<feature type="short sequence motif" description="TonB box" evidence="13">
    <location>
        <begin position="30"/>
        <end position="36"/>
    </location>
</feature>
<dbReference type="InterPro" id="IPR012910">
    <property type="entry name" value="Plug_dom"/>
</dbReference>
<sequence precursor="true">MNKSFLSVAMMSLLPYASFSVAQTLSANETMVVTANRFEQVHADNLSPTVVVTREDITRMQAKSLVDVFRTLPSIEIAQYGGRGQTASIHVRGGSSSQVLVLVDGVRMPKAMMGEVDFSQVPITGIERIEYIRGARATIYGSEAISGVINIITRADIRDSAIKIHAGFGSHQYHVADLSLSQPVSENGHIKAVIGYEKTDGFNVKPMSGINDGDEHGFESFHTQLGYQHHWLESIQLYLGATAYNNEYDYDQSSYANAGWGMPDIHLKKTGRVEYRGVNAHLRIKEQQWVSEFGAAYGKQDNYDFNANSAKRSGDYVEIEQTNASWLNSYQFMSGFSLGAGVDFRREKLTKGYTYGSTYNPSENPRDNVGISMLAQYHLNNWTVEASARSDDNSQYGRFNTWQAGIGWQFLTDYKLVLSYGTAFRAPSFVDLYYPGAEVPTLEPEESKNIEVSLTYDYEWFNWGVAAYQNTINHMLIWDNNAGSWGAMQNIGEAEIKGLEFALGLESGAVHHQFYLDFKDPINKSGEENERLANRAKRNFKWNASIDIEDWTLGTQYLYQSDRLSSGTTLGGYSLWNLTAEYAFSSQFLIQGKVDNVFNKKYEMYSGYASPEREYTLSLRYQF</sequence>
<dbReference type="InterPro" id="IPR036942">
    <property type="entry name" value="Beta-barrel_TonB_sf"/>
</dbReference>
<dbReference type="InterPro" id="IPR010917">
    <property type="entry name" value="TonB_rcpt_CS"/>
</dbReference>
<dbReference type="InterPro" id="IPR000531">
    <property type="entry name" value="Beta-barrel_TonB"/>
</dbReference>
<keyword evidence="8 11" id="KW-0626">Porin</keyword>
<keyword evidence="10 11" id="KW-0998">Cell outer membrane</keyword>
<proteinExistence type="inferred from homology"/>
<dbReference type="GO" id="GO:0015420">
    <property type="term" value="F:ABC-type vitamin B12 transporter activity"/>
    <property type="evidence" value="ECO:0007669"/>
    <property type="project" value="InterPro"/>
</dbReference>
<evidence type="ECO:0000256" key="3">
    <source>
        <dbReference type="ARBA" id="ARBA00022452"/>
    </source>
</evidence>
<protein>
    <recommendedName>
        <fullName evidence="11">Vitamin B12 transporter BtuB</fullName>
    </recommendedName>
    <alternativeName>
        <fullName evidence="11">Cobalamin receptor</fullName>
    </alternativeName>
    <alternativeName>
        <fullName evidence="11">Outer membrane cobalamin translocator</fullName>
    </alternativeName>
</protein>
<dbReference type="AlphaFoldDB" id="A0A1T4R2V3"/>
<evidence type="ECO:0000256" key="1">
    <source>
        <dbReference type="ARBA" id="ARBA00004571"/>
    </source>
</evidence>
<keyword evidence="5 11" id="KW-0732">Signal</keyword>
<evidence type="ECO:0000256" key="8">
    <source>
        <dbReference type="ARBA" id="ARBA00023114"/>
    </source>
</evidence>
<dbReference type="InterPro" id="IPR010916">
    <property type="entry name" value="TonB_box_CS"/>
</dbReference>
<dbReference type="HAMAP" id="MF_01531">
    <property type="entry name" value="BtuB"/>
    <property type="match status" value="1"/>
</dbReference>
<keyword evidence="3 11" id="KW-1134">Transmembrane beta strand</keyword>
<dbReference type="InterPro" id="IPR039426">
    <property type="entry name" value="TonB-dep_rcpt-like"/>
</dbReference>
<dbReference type="InterPro" id="IPR037066">
    <property type="entry name" value="Plug_dom_sf"/>
</dbReference>
<dbReference type="Pfam" id="PF07715">
    <property type="entry name" value="Plug"/>
    <property type="match status" value="1"/>
</dbReference>
<dbReference type="GO" id="GO:0006811">
    <property type="term" value="P:monoatomic ion transport"/>
    <property type="evidence" value="ECO:0007669"/>
    <property type="project" value="UniProtKB-KW"/>
</dbReference>
<dbReference type="OrthoDB" id="9764669at2"/>
<evidence type="ECO:0000313" key="18">
    <source>
        <dbReference type="Proteomes" id="UP000190834"/>
    </source>
</evidence>